<protein>
    <submittedName>
        <fullName evidence="4">Subtilisin</fullName>
    </submittedName>
</protein>
<reference evidence="3" key="2">
    <citation type="submission" date="2024-04" db="EMBL/GenBank/DDBJ databases">
        <authorList>
            <person name="Chen Y."/>
            <person name="Shah S."/>
            <person name="Dougan E. K."/>
            <person name="Thang M."/>
            <person name="Chan C."/>
        </authorList>
    </citation>
    <scope>NUCLEOTIDE SEQUENCE [LARGE SCALE GENOMIC DNA]</scope>
</reference>
<dbReference type="EMBL" id="CAMXCT030006784">
    <property type="protein sequence ID" value="CAL4807316.1"/>
    <property type="molecule type" value="Genomic_DNA"/>
</dbReference>
<keyword evidence="5" id="KW-1185">Reference proteome</keyword>
<evidence type="ECO:0000313" key="5">
    <source>
        <dbReference type="Proteomes" id="UP001152797"/>
    </source>
</evidence>
<dbReference type="InterPro" id="IPR013783">
    <property type="entry name" value="Ig-like_fold"/>
</dbReference>
<dbReference type="Gene3D" id="2.60.40.10">
    <property type="entry name" value="Immunoglobulins"/>
    <property type="match status" value="1"/>
</dbReference>
<gene>
    <name evidence="2" type="ORF">C1SCF055_LOCUS44457</name>
</gene>
<sequence length="2425" mass="262898">MTEANASNVSVQSIKAGTFAVGGALCIRQQQAVTRAQNYLWRLGSDDDPTDPTGCFLQHAGKYAIVVYVQSIASFNAGLDDGTLSGGVYFTVITGLSNTFASSPHLNSPLTESGVTLAFTPRRDGFGWAMILTETDARSANKEIVYNLTGALGGPFCKHGPRQLFANREEAWVFSGCLLTVGSRYTVLAYISGIGAHLDGIVETASDAATEASNAFSTYPTISGAPSGDGITVQLRTRSAGYLWLIITVGPVALTIDLIKAHLSTTLDKEQLEALVAGCYNNLSQSFRLSGCKLNSGPEYALHAYIEGSNTVQNDGSFAGTVTFQVTPSNIFVVYPSIVTEITGLGFSFQMTSSFTGRFWCMVNEGNSPQTVEAVKLGTGALGSNECKRTSELLSGSLQEILMTNCQLSQDRLYSLSVYIEDFNGNNDGIMAGPLTFYVQDSNDFEDSPQVVPTPEPAGFQLSLVAAREGYAWGAAFTDYLEAQTYYQNAPSFLDRFYPSNNESCAPAGILVFADNMTNITFNDCGFNYSTSYWALIYIEGLEKTRSGAISAPVEVKVPASNTYDLEPRILTARPFYADFEMSTVKGGFLWIIIVHKNHTSEVNELAVKTGLLPTGTVNCKLLDVEVNQSVQTYTVENCLLMATYEYYAYFYAEGPFRAEEPDGILSGPLLVWYNASNTFIQQPRIQATMTTNVFYFSFIPEKDGNFWAVVADSTTEGLLTIWNIKTMLYGQPAADCKRERKYVTGGLLNTEEFLFCYFERGPQTYRAFVYLEDTNEAHDGIMADMGIIVPGAAEVTNEFSIRPYLVEQETIRGIKFTIRPAKTGYAWAGLIAESSWSSRTPVNNSNGNHADSFSIEIFDIMFFVDMVGDELYCYQQAIPITAGQDYTWEFTNCGLTPGTRYRLFVYVIGADYWDVAVDPDALTRSPFWNIYHRDNGRVSNGVSVAPQYSNEWAWPDGHPYISQGPHGMGMDVTFATAKPQGLVWAVIQDAADTNFTMQAVKAADKAWGPLGCRQMGVAAPYAATYTLTLSSCSLLPTPKLYVLIMYTEDQAAQNDGKLSDPIYFQVEVSNGFIIEPSLVGEPGLDTGVSVSFEARIPGKVWMYVATKASADATTVTIPNVKDAVNVFDRTNCLVDGLSVPAALQVISMPCPVVYLSSYVIYIYIEDHVAHFDGTLSTPLEITVGASNSFAVEPALLSVPTTDRIDVRFTPTILSFDCLAFVSSVEEGFGDQMKLGRAWVVVTPSASLVEPPSRARMVTNVGAVGALSCRVSGAEIQATQQSYALSGCQLDPGQIYALYVYVEDHRFNTDGTLSRTVFVKVIRSNNFAISPVLVTLPTLDGFDVRFQATVPGRAWAMAVDAIGGSGVTSLSIRSLQGALGGPECYFQDVPIDDSVQIWNFTDCNFQDMKTYMMFVYVEAWPSVEGDGMLSGPMIASFFDASNISADQSSSDLSPVLIVEDIPIVSNWFREDPRQTGPASPNGATLTLRAAHTQGLLFMLLTRYRPQVSSEVVYNGWNAVGGPGCQKQGVSIDDQVTTVQLSECGLLRGRYYYAFAYVTGPEGGLNGTLSPAVEIFVPTASNNFAMEPRLLATPRISGVQFSFAATQEFGLAWVMMIEAWKAHELTIAGVKSFTNAVGNSNCRRASLAIGTATQEVVLAESSPNAGDGCNLLSDGMYVVAVYVEDTSGLDDGALGRLPVHVSPQKAVSNLLGAGPMMAANPTSSDVQLKFVATNPGRYWAFILPNDKINVFTVETAKFMDLNPDTVGQTGCRKNDVSMGTGETIVELTNCDLVLSGAGITFYSAFVYVEDDSGGIGDLSPPVAVLDISNTFLWPFPRIAAFDTNGSLFVEVFPRNSGRIWARIVLASLYPTVERWAGDLNLNVLKTWQTYPNNGPSYDSANCSFDAVDFTVELNPFGAQAATWLNFSNCTFDPRTDYLIGIYVEDSGDNNDGALASIRVLKLADASNYFLISPRLLGTAYADNFTMEYRTANAGFAWCAIVLPEMVESVPGASVMSGNVSLGGPNCCQSSTPITTLANVLQQWTLTNCALSMDTEYVFLMYSSSGGLDGTLSSGYTFKTFGTLGHIRVTWLQKETDVGGSVDRYRIFLNGTQVYDDFSLRGSLEQTRAGSPPQWVRVVDVACTPGLNYQVTLAGRNFAGWSTLSTPLTTGCFLRPGSISNLREVASYQLTEDRAALALAWNAPANSVGADTVQRAYYNVYRDQGLRQALFRLIGTTQTPFFNDTDLDAGRAYGYQVAAVNAFGEGPVSDVLFLQAADSSAIPQTELSRLSGLLSQADVQLVPAAAFGVLDEVGGVVQIYSNDLARELRVQGYSSQRRAHVAAFGPVNLTLEALDLAGNTGEEEPCEEARLAISVGDVFDEFCAGDELPQNSVFHTLPYGNFAVISWRTGSLSTSASSNGWTISLRP</sequence>
<dbReference type="OrthoDB" id="416607at2759"/>
<proteinExistence type="predicted"/>
<dbReference type="SUPFAM" id="SSF49265">
    <property type="entry name" value="Fibronectin type III"/>
    <property type="match status" value="1"/>
</dbReference>
<comment type="caution">
    <text evidence="2">The sequence shown here is derived from an EMBL/GenBank/DDBJ whole genome shotgun (WGS) entry which is preliminary data.</text>
</comment>
<evidence type="ECO:0000313" key="4">
    <source>
        <dbReference type="EMBL" id="CAL4807316.1"/>
    </source>
</evidence>
<dbReference type="EMBL" id="CAMXCT010006784">
    <property type="protein sequence ID" value="CAI4020004.1"/>
    <property type="molecule type" value="Genomic_DNA"/>
</dbReference>
<feature type="domain" description="Fibronectin type-III" evidence="1">
    <location>
        <begin position="2176"/>
        <end position="2277"/>
    </location>
</feature>
<dbReference type="InterPro" id="IPR003961">
    <property type="entry name" value="FN3_dom"/>
</dbReference>
<evidence type="ECO:0000259" key="1">
    <source>
        <dbReference type="PROSITE" id="PS50853"/>
    </source>
</evidence>
<evidence type="ECO:0000313" key="2">
    <source>
        <dbReference type="EMBL" id="CAI4020004.1"/>
    </source>
</evidence>
<evidence type="ECO:0000313" key="3">
    <source>
        <dbReference type="EMBL" id="CAL1173379.1"/>
    </source>
</evidence>
<dbReference type="PROSITE" id="PS50853">
    <property type="entry name" value="FN3"/>
    <property type="match status" value="1"/>
</dbReference>
<dbReference type="Proteomes" id="UP001152797">
    <property type="component" value="Unassembled WGS sequence"/>
</dbReference>
<accession>A0A9P1M5F5</accession>
<dbReference type="InterPro" id="IPR036116">
    <property type="entry name" value="FN3_sf"/>
</dbReference>
<reference evidence="2" key="1">
    <citation type="submission" date="2022-10" db="EMBL/GenBank/DDBJ databases">
        <authorList>
            <person name="Chen Y."/>
            <person name="Dougan E. K."/>
            <person name="Chan C."/>
            <person name="Rhodes N."/>
            <person name="Thang M."/>
        </authorList>
    </citation>
    <scope>NUCLEOTIDE SEQUENCE</scope>
</reference>
<dbReference type="EMBL" id="CAMXCT020006784">
    <property type="protein sequence ID" value="CAL1173379.1"/>
    <property type="molecule type" value="Genomic_DNA"/>
</dbReference>
<name>A0A9P1M5F5_9DINO</name>
<organism evidence="2">
    <name type="scientific">Cladocopium goreaui</name>
    <dbReference type="NCBI Taxonomy" id="2562237"/>
    <lineage>
        <taxon>Eukaryota</taxon>
        <taxon>Sar</taxon>
        <taxon>Alveolata</taxon>
        <taxon>Dinophyceae</taxon>
        <taxon>Suessiales</taxon>
        <taxon>Symbiodiniaceae</taxon>
        <taxon>Cladocopium</taxon>
    </lineage>
</organism>